<proteinExistence type="predicted"/>
<dbReference type="InterPro" id="IPR045958">
    <property type="entry name" value="DUF6378"/>
</dbReference>
<evidence type="ECO:0000313" key="2">
    <source>
        <dbReference type="EMBL" id="DAD73990.1"/>
    </source>
</evidence>
<dbReference type="EMBL" id="BK014749">
    <property type="protein sequence ID" value="DAD73990.1"/>
    <property type="molecule type" value="Genomic_DNA"/>
</dbReference>
<name>A0A8S5LVE0_9CAUD</name>
<dbReference type="Pfam" id="PF19905">
    <property type="entry name" value="DUF6378"/>
    <property type="match status" value="1"/>
</dbReference>
<reference evidence="2" key="1">
    <citation type="journal article" date="2021" name="Proc. Natl. Acad. Sci. U.S.A.">
        <title>A Catalog of Tens of Thousands of Viruses from Human Metagenomes Reveals Hidden Associations with Chronic Diseases.</title>
        <authorList>
            <person name="Tisza M.J."/>
            <person name="Buck C.B."/>
        </authorList>
    </citation>
    <scope>NUCLEOTIDE SEQUENCE</scope>
    <source>
        <strain evidence="2">Ctc5632</strain>
    </source>
</reference>
<protein>
    <recommendedName>
        <fullName evidence="1">DUF6378 domain-containing protein</fullName>
    </recommendedName>
</protein>
<evidence type="ECO:0000259" key="1">
    <source>
        <dbReference type="Pfam" id="PF19905"/>
    </source>
</evidence>
<sequence>MGGDSRPPWCQYIRGMEPRTKIEQKGDKIMTRKECLDAAGKAVLTDRAREYGGPEDSFGLIAALWSRYTGCDISTADVAAMMILLKLARVEGNPRHADSWVDIAGYAACGAECATGMSGCERVGGVDYGAGLGRIVRVKTEEDIPSTGNPFGHGDIPVKTM</sequence>
<feature type="domain" description="DUF6378" evidence="1">
    <location>
        <begin position="34"/>
        <end position="113"/>
    </location>
</feature>
<organism evidence="2">
    <name type="scientific">Podoviridae sp. ctc5632</name>
    <dbReference type="NCBI Taxonomy" id="2826565"/>
    <lineage>
        <taxon>Viruses</taxon>
        <taxon>Duplodnaviria</taxon>
        <taxon>Heunggongvirae</taxon>
        <taxon>Uroviricota</taxon>
        <taxon>Caudoviricetes</taxon>
    </lineage>
</organism>
<accession>A0A8S5LVE0</accession>